<organism evidence="2">
    <name type="scientific">Tanacetum cinerariifolium</name>
    <name type="common">Dalmatian daisy</name>
    <name type="synonym">Chrysanthemum cinerariifolium</name>
    <dbReference type="NCBI Taxonomy" id="118510"/>
    <lineage>
        <taxon>Eukaryota</taxon>
        <taxon>Viridiplantae</taxon>
        <taxon>Streptophyta</taxon>
        <taxon>Embryophyta</taxon>
        <taxon>Tracheophyta</taxon>
        <taxon>Spermatophyta</taxon>
        <taxon>Magnoliopsida</taxon>
        <taxon>eudicotyledons</taxon>
        <taxon>Gunneridae</taxon>
        <taxon>Pentapetalae</taxon>
        <taxon>asterids</taxon>
        <taxon>campanulids</taxon>
        <taxon>Asterales</taxon>
        <taxon>Asteraceae</taxon>
        <taxon>Asteroideae</taxon>
        <taxon>Anthemideae</taxon>
        <taxon>Anthemidinae</taxon>
        <taxon>Tanacetum</taxon>
    </lineage>
</organism>
<evidence type="ECO:0000313" key="2">
    <source>
        <dbReference type="EMBL" id="GFA94968.1"/>
    </source>
</evidence>
<feature type="compositionally biased region" description="Low complexity" evidence="1">
    <location>
        <begin position="241"/>
        <end position="254"/>
    </location>
</feature>
<evidence type="ECO:0008006" key="3">
    <source>
        <dbReference type="Google" id="ProtNLM"/>
    </source>
</evidence>
<reference evidence="2" key="1">
    <citation type="journal article" date="2019" name="Sci. Rep.">
        <title>Draft genome of Tanacetum cinerariifolium, the natural source of mosquito coil.</title>
        <authorList>
            <person name="Yamashiro T."/>
            <person name="Shiraishi A."/>
            <person name="Satake H."/>
            <person name="Nakayama K."/>
        </authorList>
    </citation>
    <scope>NUCLEOTIDE SEQUENCE</scope>
</reference>
<proteinExistence type="predicted"/>
<protein>
    <recommendedName>
        <fullName evidence="3">No apical meristem-associated C-terminal domain-containing protein</fullName>
    </recommendedName>
</protein>
<feature type="region of interest" description="Disordered" evidence="1">
    <location>
        <begin position="231"/>
        <end position="257"/>
    </location>
</feature>
<feature type="compositionally biased region" description="Basic residues" evidence="1">
    <location>
        <begin position="117"/>
        <end position="130"/>
    </location>
</feature>
<comment type="caution">
    <text evidence="2">The sequence shown here is derived from an EMBL/GenBank/DDBJ whole genome shotgun (WGS) entry which is preliminary data.</text>
</comment>
<sequence>MNPNSNWISGMLKDPTNQISGSSSNPNNNPGSSTQPPYIQMPYYPNVQTLFVNPDELSLFNQWKMQQQMGFNQHSLQQQQNHSNGSQPPSDHQSFNLIDENEDENEEELIPTPTSKKSNHGARLKAKAKKTKDTESQDQKTGYDQQKDTFWCKVLDVYNIEAKRRDFIERTKNILMEKWTPMNASIQKFNQLVAETLALSGENYEDWITRVEILYKTHVEPEHFGDDAFPRPPGLQRIAKSQHSGSNSTASSGSKPLMYQEFMKEQYELDRKAKMEVIAQKSEERRMLIHSQRIAEDMKVLQIETPKGKNPSG</sequence>
<feature type="non-terminal residue" evidence="2">
    <location>
        <position position="313"/>
    </location>
</feature>
<accession>A0A699KLR4</accession>
<gene>
    <name evidence="2" type="ORF">Tci_666940</name>
</gene>
<feature type="region of interest" description="Disordered" evidence="1">
    <location>
        <begin position="73"/>
        <end position="143"/>
    </location>
</feature>
<feature type="compositionally biased region" description="Acidic residues" evidence="1">
    <location>
        <begin position="99"/>
        <end position="109"/>
    </location>
</feature>
<name>A0A699KLR4_TANCI</name>
<feature type="compositionally biased region" description="Low complexity" evidence="1">
    <location>
        <begin position="20"/>
        <end position="33"/>
    </location>
</feature>
<feature type="compositionally biased region" description="Low complexity" evidence="1">
    <location>
        <begin position="73"/>
        <end position="87"/>
    </location>
</feature>
<evidence type="ECO:0000256" key="1">
    <source>
        <dbReference type="SAM" id="MobiDB-lite"/>
    </source>
</evidence>
<feature type="region of interest" description="Disordered" evidence="1">
    <location>
        <begin position="1"/>
        <end position="40"/>
    </location>
</feature>
<dbReference type="EMBL" id="BKCJ010520334">
    <property type="protein sequence ID" value="GFA94968.1"/>
    <property type="molecule type" value="Genomic_DNA"/>
</dbReference>
<dbReference type="AlphaFoldDB" id="A0A699KLR4"/>